<dbReference type="Gene3D" id="3.40.50.1000">
    <property type="entry name" value="HAD superfamily/HAD-like"/>
    <property type="match status" value="1"/>
</dbReference>
<protein>
    <submittedName>
        <fullName evidence="1">Uncharacterized protein</fullName>
    </submittedName>
</protein>
<proteinExistence type="predicted"/>
<dbReference type="EMBL" id="PNIK01000099">
    <property type="protein sequence ID" value="PMP65342.1"/>
    <property type="molecule type" value="Genomic_DNA"/>
</dbReference>
<gene>
    <name evidence="1" type="ORF">C0190_06945</name>
</gene>
<dbReference type="AlphaFoldDB" id="A0A2N7PLV4"/>
<dbReference type="Gene3D" id="1.10.3870.10">
    <property type="entry name" value="AF1437-like domain superfamily"/>
    <property type="match status" value="1"/>
</dbReference>
<name>A0A2N7PLV4_9BACT</name>
<organism evidence="1 2">
    <name type="scientific">Thermodesulfobacterium geofontis</name>
    <dbReference type="NCBI Taxonomy" id="1295609"/>
    <lineage>
        <taxon>Bacteria</taxon>
        <taxon>Pseudomonadati</taxon>
        <taxon>Thermodesulfobacteriota</taxon>
        <taxon>Thermodesulfobacteria</taxon>
        <taxon>Thermodesulfobacteriales</taxon>
        <taxon>Thermodesulfobacteriaceae</taxon>
        <taxon>Thermodesulfobacterium</taxon>
    </lineage>
</organism>
<dbReference type="InterPro" id="IPR023214">
    <property type="entry name" value="HAD_sf"/>
</dbReference>
<sequence>MPFLALDCEGPLTLNDNAFEYSQAIIPRGDKFFTQISRFDDYLADVKKKEGYKAGDTLKLILPFLKLFGANNRSLREFSKKTLAFLPEIPEILSKLNQILPTFIISTSYKPYLEALCEVTNFPMENVFCTEVDFDKVRLSNVEAKILEDLYKEIINMPVIELPKDAEKPEDLPSELLKILNRLEEIFFNIIWNMDIGIFLREVNPIGGFEKAKTCERISKELAISLSEGFYVGDSITDTQALSLFKENKGIALSFNGNRYALRSAEFYALSKKGSIFLELSQIFLEKGKEGLENFIKKEPYEFGKIPLQKEEFDKLVEKSEAFRKKVRGEVIGALG</sequence>
<dbReference type="SUPFAM" id="SSF56784">
    <property type="entry name" value="HAD-like"/>
    <property type="match status" value="1"/>
</dbReference>
<accession>A0A2N7PLV4</accession>
<dbReference type="InterPro" id="IPR036412">
    <property type="entry name" value="HAD-like_sf"/>
</dbReference>
<evidence type="ECO:0000313" key="2">
    <source>
        <dbReference type="Proteomes" id="UP000235460"/>
    </source>
</evidence>
<comment type="caution">
    <text evidence="1">The sequence shown here is derived from an EMBL/GenBank/DDBJ whole genome shotgun (WGS) entry which is preliminary data.</text>
</comment>
<evidence type="ECO:0000313" key="1">
    <source>
        <dbReference type="EMBL" id="PMP65342.1"/>
    </source>
</evidence>
<reference evidence="1 2" key="1">
    <citation type="submission" date="2018-01" db="EMBL/GenBank/DDBJ databases">
        <title>Metagenomic assembled genomes from two thermal pools in the Uzon Caldera, Kamchatka, Russia.</title>
        <authorList>
            <person name="Wilkins L."/>
            <person name="Ettinger C."/>
        </authorList>
    </citation>
    <scope>NUCLEOTIDE SEQUENCE [LARGE SCALE GENOMIC DNA]</scope>
    <source>
        <strain evidence="1">ZAV-08</strain>
    </source>
</reference>
<dbReference type="Proteomes" id="UP000235460">
    <property type="component" value="Unassembled WGS sequence"/>
</dbReference>